<name>A0A915KCU1_ROMCU</name>
<evidence type="ECO:0000313" key="3">
    <source>
        <dbReference type="WBParaSite" id="nRc.2.0.1.t36598-RA"/>
    </source>
</evidence>
<proteinExistence type="predicted"/>
<evidence type="ECO:0000313" key="2">
    <source>
        <dbReference type="Proteomes" id="UP000887565"/>
    </source>
</evidence>
<reference evidence="3" key="1">
    <citation type="submission" date="2022-11" db="UniProtKB">
        <authorList>
            <consortium name="WormBaseParasite"/>
        </authorList>
    </citation>
    <scope>IDENTIFICATION</scope>
</reference>
<dbReference type="WBParaSite" id="nRc.2.0.1.t36598-RA">
    <property type="protein sequence ID" value="nRc.2.0.1.t36598-RA"/>
    <property type="gene ID" value="nRc.2.0.1.g36598"/>
</dbReference>
<sequence length="89" mass="9693">MSADGSLLGVVNLIMGITGVISGLLLLVPFLKDKKILRNSIPNLTLHLVDTTYSLSMVVNGLTIMILLRSRDITSSIDSKYCLLFIATR</sequence>
<keyword evidence="2" id="KW-1185">Reference proteome</keyword>
<dbReference type="Proteomes" id="UP000887565">
    <property type="component" value="Unplaced"/>
</dbReference>
<protein>
    <submittedName>
        <fullName evidence="3">Uncharacterized protein</fullName>
    </submittedName>
</protein>
<keyword evidence="1" id="KW-1133">Transmembrane helix</keyword>
<accession>A0A915KCU1</accession>
<organism evidence="2 3">
    <name type="scientific">Romanomermis culicivorax</name>
    <name type="common">Nematode worm</name>
    <dbReference type="NCBI Taxonomy" id="13658"/>
    <lineage>
        <taxon>Eukaryota</taxon>
        <taxon>Metazoa</taxon>
        <taxon>Ecdysozoa</taxon>
        <taxon>Nematoda</taxon>
        <taxon>Enoplea</taxon>
        <taxon>Dorylaimia</taxon>
        <taxon>Mermithida</taxon>
        <taxon>Mermithoidea</taxon>
        <taxon>Mermithidae</taxon>
        <taxon>Romanomermis</taxon>
    </lineage>
</organism>
<dbReference type="AlphaFoldDB" id="A0A915KCU1"/>
<feature type="transmembrane region" description="Helical" evidence="1">
    <location>
        <begin position="51"/>
        <end position="68"/>
    </location>
</feature>
<keyword evidence="1" id="KW-0472">Membrane</keyword>
<feature type="transmembrane region" description="Helical" evidence="1">
    <location>
        <begin position="7"/>
        <end position="31"/>
    </location>
</feature>
<evidence type="ECO:0000256" key="1">
    <source>
        <dbReference type="SAM" id="Phobius"/>
    </source>
</evidence>
<keyword evidence="1" id="KW-0812">Transmembrane</keyword>